<keyword evidence="4 5" id="KW-0472">Membrane</keyword>
<feature type="transmembrane region" description="Helical" evidence="5">
    <location>
        <begin position="36"/>
        <end position="55"/>
    </location>
</feature>
<dbReference type="GO" id="GO:0005886">
    <property type="term" value="C:plasma membrane"/>
    <property type="evidence" value="ECO:0007669"/>
    <property type="project" value="UniProtKB-SubCell"/>
</dbReference>
<feature type="transmembrane region" description="Helical" evidence="5">
    <location>
        <begin position="132"/>
        <end position="152"/>
    </location>
</feature>
<evidence type="ECO:0000256" key="5">
    <source>
        <dbReference type="SAM" id="Phobius"/>
    </source>
</evidence>
<dbReference type="GO" id="GO:0022857">
    <property type="term" value="F:transmembrane transporter activity"/>
    <property type="evidence" value="ECO:0007669"/>
    <property type="project" value="InterPro"/>
</dbReference>
<feature type="transmembrane region" description="Helical" evidence="5">
    <location>
        <begin position="253"/>
        <end position="273"/>
    </location>
</feature>
<dbReference type="PROSITE" id="PS00216">
    <property type="entry name" value="SUGAR_TRANSPORT_1"/>
    <property type="match status" value="1"/>
</dbReference>
<dbReference type="EMBL" id="DWVP01000009">
    <property type="protein sequence ID" value="HJC84815.1"/>
    <property type="molecule type" value="Genomic_DNA"/>
</dbReference>
<feature type="domain" description="Major facilitator superfamily (MFS) profile" evidence="6">
    <location>
        <begin position="1"/>
        <end position="523"/>
    </location>
</feature>
<name>A0A9D2QC02_9CORY</name>
<feature type="transmembrane region" description="Helical" evidence="5">
    <location>
        <begin position="294"/>
        <end position="317"/>
    </location>
</feature>
<dbReference type="InterPro" id="IPR036259">
    <property type="entry name" value="MFS_trans_sf"/>
</dbReference>
<reference evidence="7" key="2">
    <citation type="submission" date="2021-04" db="EMBL/GenBank/DDBJ databases">
        <authorList>
            <person name="Gilroy R."/>
        </authorList>
    </citation>
    <scope>NUCLEOTIDE SEQUENCE</scope>
    <source>
        <strain evidence="7">ChiHjej13B12-4958</strain>
    </source>
</reference>
<feature type="transmembrane region" description="Helical" evidence="5">
    <location>
        <begin position="387"/>
        <end position="409"/>
    </location>
</feature>
<dbReference type="PANTHER" id="PTHR42718:SF49">
    <property type="entry name" value="EXPORT PROTEIN"/>
    <property type="match status" value="1"/>
</dbReference>
<dbReference type="InterPro" id="IPR005829">
    <property type="entry name" value="Sugar_transporter_CS"/>
</dbReference>
<proteinExistence type="predicted"/>
<gene>
    <name evidence="7" type="ORF">H9751_04575</name>
</gene>
<evidence type="ECO:0000313" key="8">
    <source>
        <dbReference type="Proteomes" id="UP000823858"/>
    </source>
</evidence>
<evidence type="ECO:0000256" key="4">
    <source>
        <dbReference type="ARBA" id="ARBA00023136"/>
    </source>
</evidence>
<dbReference type="PANTHER" id="PTHR42718">
    <property type="entry name" value="MAJOR FACILITATOR SUPERFAMILY MULTIDRUG TRANSPORTER MFSC"/>
    <property type="match status" value="1"/>
</dbReference>
<dbReference type="Proteomes" id="UP000823858">
    <property type="component" value="Unassembled WGS sequence"/>
</dbReference>
<dbReference type="PROSITE" id="PS50850">
    <property type="entry name" value="MFS"/>
    <property type="match status" value="1"/>
</dbReference>
<dbReference type="SUPFAM" id="SSF103473">
    <property type="entry name" value="MFS general substrate transporter"/>
    <property type="match status" value="2"/>
</dbReference>
<feature type="transmembrane region" description="Helical" evidence="5">
    <location>
        <begin position="497"/>
        <end position="519"/>
    </location>
</feature>
<protein>
    <submittedName>
        <fullName evidence="7">MFS transporter</fullName>
    </submittedName>
</protein>
<feature type="transmembrane region" description="Helical" evidence="5">
    <location>
        <begin position="89"/>
        <end position="111"/>
    </location>
</feature>
<accession>A0A9D2QC02</accession>
<evidence type="ECO:0000256" key="1">
    <source>
        <dbReference type="ARBA" id="ARBA00004651"/>
    </source>
</evidence>
<comment type="subcellular location">
    <subcellularLocation>
        <location evidence="1">Cell membrane</location>
        <topology evidence="1">Multi-pass membrane protein</topology>
    </subcellularLocation>
</comment>
<feature type="transmembrane region" description="Helical" evidence="5">
    <location>
        <begin position="7"/>
        <end position="24"/>
    </location>
</feature>
<feature type="transmembrane region" description="Helical" evidence="5">
    <location>
        <begin position="421"/>
        <end position="440"/>
    </location>
</feature>
<dbReference type="Gene3D" id="1.20.1720.10">
    <property type="entry name" value="Multidrug resistance protein D"/>
    <property type="match status" value="1"/>
</dbReference>
<organism evidence="7 8">
    <name type="scientific">Candidatus Corynebacterium faecigallinarum</name>
    <dbReference type="NCBI Taxonomy" id="2838528"/>
    <lineage>
        <taxon>Bacteria</taxon>
        <taxon>Bacillati</taxon>
        <taxon>Actinomycetota</taxon>
        <taxon>Actinomycetes</taxon>
        <taxon>Mycobacteriales</taxon>
        <taxon>Corynebacteriaceae</taxon>
        <taxon>Corynebacterium</taxon>
    </lineage>
</organism>
<feature type="transmembrane region" description="Helical" evidence="5">
    <location>
        <begin position="164"/>
        <end position="184"/>
    </location>
</feature>
<dbReference type="Gene3D" id="1.20.1250.20">
    <property type="entry name" value="MFS general substrate transporter like domains"/>
    <property type="match status" value="1"/>
</dbReference>
<evidence type="ECO:0000256" key="3">
    <source>
        <dbReference type="ARBA" id="ARBA00022989"/>
    </source>
</evidence>
<evidence type="ECO:0000313" key="7">
    <source>
        <dbReference type="EMBL" id="HJC84815.1"/>
    </source>
</evidence>
<feature type="transmembrane region" description="Helical" evidence="5">
    <location>
        <begin position="222"/>
        <end position="241"/>
    </location>
</feature>
<keyword evidence="2 5" id="KW-0812">Transmembrane</keyword>
<keyword evidence="3 5" id="KW-1133">Transmembrane helix</keyword>
<comment type="caution">
    <text evidence="7">The sequence shown here is derived from an EMBL/GenBank/DDBJ whole genome shotgun (WGS) entry which is preliminary data.</text>
</comment>
<dbReference type="InterPro" id="IPR011701">
    <property type="entry name" value="MFS"/>
</dbReference>
<dbReference type="AlphaFoldDB" id="A0A9D2QC02"/>
<evidence type="ECO:0000256" key="2">
    <source>
        <dbReference type="ARBA" id="ARBA00022692"/>
    </source>
</evidence>
<evidence type="ECO:0000259" key="6">
    <source>
        <dbReference type="PROSITE" id="PS50850"/>
    </source>
</evidence>
<reference evidence="7" key="1">
    <citation type="journal article" date="2021" name="PeerJ">
        <title>Extensive microbial diversity within the chicken gut microbiome revealed by metagenomics and culture.</title>
        <authorList>
            <person name="Gilroy R."/>
            <person name="Ravi A."/>
            <person name="Getino M."/>
            <person name="Pursley I."/>
            <person name="Horton D.L."/>
            <person name="Alikhan N.F."/>
            <person name="Baker D."/>
            <person name="Gharbi K."/>
            <person name="Hall N."/>
            <person name="Watson M."/>
            <person name="Adriaenssens E.M."/>
            <person name="Foster-Nyarko E."/>
            <person name="Jarju S."/>
            <person name="Secka A."/>
            <person name="Antonio M."/>
            <person name="Oren A."/>
            <person name="Chaudhuri R.R."/>
            <person name="La Ragione R."/>
            <person name="Hildebrand F."/>
            <person name="Pallen M.J."/>
        </authorList>
    </citation>
    <scope>NUCLEOTIDE SEQUENCE</scope>
    <source>
        <strain evidence="7">ChiHjej13B12-4958</strain>
    </source>
</reference>
<dbReference type="CDD" id="cd17321">
    <property type="entry name" value="MFS_MMR_MDR_like"/>
    <property type="match status" value="1"/>
</dbReference>
<dbReference type="Pfam" id="PF07690">
    <property type="entry name" value="MFS_1"/>
    <property type="match status" value="1"/>
</dbReference>
<sequence length="552" mass="57327">MAALSTVMMTIDITIVLVALPAITSDLGLSLSGAQWVINAYSLTFASLMLAAAALSDIIGRRRIFLIGHVLFLGASIGCIVTGTEAGIIIFRALQGAGGALVFGTCTPLLADAFDTSDPDAASYKENSAKRTRAVAAMMGMGGAASAFGPLVGGALVETGTWEWIFAINIPIGIFVIIATLIVIPDIHGEQKMLAARQSERQWAGTGAVKGDRKGLGTGARISVVAMIFTIVSLVLVNYGIIDGQEQGWTSEIIIAALAGGVLLFAALILFELSKRDAAMIDFRLFRIPAFATVTFNAFASRMFSFGMMPFIILWLAGQLELSALEIGYVSSALAVPMVIFSAVGMVMTRWIPVGVVQAIGMFIVAGGLMLGLLMDTESGWADLLPMYLVLGTGTGLMLPHVMSLAVAVVPTERTGMATGLANTALPLGTAFGVAVYGAYLSDRVNSGIDGMAFPPGMPEETVDSVRDAAEGGLFQEIAAVSQDIADETLGFFIDGLHGIFIIAAVLAVLGALASLIFIRGMDGTGKAASKVAKTAPASETAAVTSPTLESH</sequence>
<feature type="transmembrane region" description="Helical" evidence="5">
    <location>
        <begin position="355"/>
        <end position="375"/>
    </location>
</feature>
<feature type="transmembrane region" description="Helical" evidence="5">
    <location>
        <begin position="329"/>
        <end position="348"/>
    </location>
</feature>
<dbReference type="InterPro" id="IPR020846">
    <property type="entry name" value="MFS_dom"/>
</dbReference>
<feature type="transmembrane region" description="Helical" evidence="5">
    <location>
        <begin position="64"/>
        <end position="83"/>
    </location>
</feature>